<dbReference type="Proteomes" id="UP000032611">
    <property type="component" value="Chromosome"/>
</dbReference>
<reference evidence="3 4" key="1">
    <citation type="journal article" date="2015" name="Genome Announc.">
        <title>Complete genome sequence of Martelella endophytica YC6887, which has antifungal activity associated with a halophyte.</title>
        <authorList>
            <person name="Khan A."/>
            <person name="Khan H."/>
            <person name="Chung E.J."/>
            <person name="Hossain M.T."/>
            <person name="Chung Y.R."/>
        </authorList>
    </citation>
    <scope>NUCLEOTIDE SEQUENCE [LARGE SCALE GENOMIC DNA]</scope>
    <source>
        <strain evidence="3">YC6887</strain>
    </source>
</reference>
<dbReference type="InterPro" id="IPR044662">
    <property type="entry name" value="HS1/DABB1-like"/>
</dbReference>
<dbReference type="PANTHER" id="PTHR33178:SF10">
    <property type="entry name" value="STRESS-RESPONSE A_B BARREL DOMAIN-CONTAINING PROTEIN"/>
    <property type="match status" value="1"/>
</dbReference>
<dbReference type="Pfam" id="PF07876">
    <property type="entry name" value="Dabb"/>
    <property type="match status" value="1"/>
</dbReference>
<dbReference type="Gene3D" id="3.30.70.100">
    <property type="match status" value="1"/>
</dbReference>
<proteinExistence type="predicted"/>
<keyword evidence="4" id="KW-1185">Reference proteome</keyword>
<feature type="domain" description="Stress-response A/B barrel" evidence="2">
    <location>
        <begin position="2"/>
        <end position="100"/>
    </location>
</feature>
<dbReference type="PATRIC" id="fig|1486262.3.peg.2268"/>
<name>A0A0D5LQN0_MAREN</name>
<dbReference type="STRING" id="1486262.TM49_10940"/>
<dbReference type="PROSITE" id="PS51502">
    <property type="entry name" value="S_R_A_B_BARREL"/>
    <property type="match status" value="1"/>
</dbReference>
<accession>A0A0D5LQN0</accession>
<dbReference type="SUPFAM" id="SSF54909">
    <property type="entry name" value="Dimeric alpha+beta barrel"/>
    <property type="match status" value="1"/>
</dbReference>
<dbReference type="SMART" id="SM00886">
    <property type="entry name" value="Dabb"/>
    <property type="match status" value="1"/>
</dbReference>
<gene>
    <name evidence="3" type="ORF">TM49_10940</name>
</gene>
<evidence type="ECO:0000313" key="3">
    <source>
        <dbReference type="EMBL" id="AJY46072.1"/>
    </source>
</evidence>
<organism evidence="3 4">
    <name type="scientific">Martelella endophytica</name>
    <dbReference type="NCBI Taxonomy" id="1486262"/>
    <lineage>
        <taxon>Bacteria</taxon>
        <taxon>Pseudomonadati</taxon>
        <taxon>Pseudomonadota</taxon>
        <taxon>Alphaproteobacteria</taxon>
        <taxon>Hyphomicrobiales</taxon>
        <taxon>Aurantimonadaceae</taxon>
        <taxon>Martelella</taxon>
    </lineage>
</organism>
<dbReference type="AlphaFoldDB" id="A0A0D5LQN0"/>
<dbReference type="HOGENOM" id="CLU_080664_4_2_5"/>
<sequence length="102" mass="10853">MIFHCVFVRFRADVPATEKQAIYDGIAALKNVIDGIIEVKSGANVSPEGLDSGYSDGFIVTFENAAARDVYLEHPDHKAVGERLVAAAAGGISGLLVFDMRG</sequence>
<evidence type="ECO:0000256" key="1">
    <source>
        <dbReference type="ARBA" id="ARBA00011738"/>
    </source>
</evidence>
<dbReference type="PANTHER" id="PTHR33178">
    <property type="match status" value="1"/>
</dbReference>
<dbReference type="RefSeq" id="WP_045681237.1">
    <property type="nucleotide sequence ID" value="NZ_CP010803.1"/>
</dbReference>
<protein>
    <submittedName>
        <fullName evidence="3">Stress responsive protein</fullName>
    </submittedName>
</protein>
<evidence type="ECO:0000259" key="2">
    <source>
        <dbReference type="PROSITE" id="PS51502"/>
    </source>
</evidence>
<dbReference type="KEGG" id="mey:TM49_10940"/>
<dbReference type="EMBL" id="CP010803">
    <property type="protein sequence ID" value="AJY46072.1"/>
    <property type="molecule type" value="Genomic_DNA"/>
</dbReference>
<dbReference type="InterPro" id="IPR013097">
    <property type="entry name" value="Dabb"/>
</dbReference>
<dbReference type="OrthoDB" id="9816070at2"/>
<evidence type="ECO:0000313" key="4">
    <source>
        <dbReference type="Proteomes" id="UP000032611"/>
    </source>
</evidence>
<comment type="subunit">
    <text evidence="1">Homodimer.</text>
</comment>
<dbReference type="InterPro" id="IPR011008">
    <property type="entry name" value="Dimeric_a/b-barrel"/>
</dbReference>